<feature type="region of interest" description="Disordered" evidence="1">
    <location>
        <begin position="16"/>
        <end position="37"/>
    </location>
</feature>
<gene>
    <name evidence="2" type="ORF">M9458_003146</name>
</gene>
<dbReference type="EMBL" id="JAMKFB020000002">
    <property type="protein sequence ID" value="KAL0199959.1"/>
    <property type="molecule type" value="Genomic_DNA"/>
</dbReference>
<sequence>SHELNKAELHALYASLQPEAPPSNSTPPPKAEDKVSRAQANHYTLKDKTLAARPQQKAF</sequence>
<comment type="caution">
    <text evidence="2">The sequence shown here is derived from an EMBL/GenBank/DDBJ whole genome shotgun (WGS) entry which is preliminary data.</text>
</comment>
<evidence type="ECO:0000256" key="1">
    <source>
        <dbReference type="SAM" id="MobiDB-lite"/>
    </source>
</evidence>
<proteinExistence type="predicted"/>
<organism evidence="2 3">
    <name type="scientific">Cirrhinus mrigala</name>
    <name type="common">Mrigala</name>
    <dbReference type="NCBI Taxonomy" id="683832"/>
    <lineage>
        <taxon>Eukaryota</taxon>
        <taxon>Metazoa</taxon>
        <taxon>Chordata</taxon>
        <taxon>Craniata</taxon>
        <taxon>Vertebrata</taxon>
        <taxon>Euteleostomi</taxon>
        <taxon>Actinopterygii</taxon>
        <taxon>Neopterygii</taxon>
        <taxon>Teleostei</taxon>
        <taxon>Ostariophysi</taxon>
        <taxon>Cypriniformes</taxon>
        <taxon>Cyprinidae</taxon>
        <taxon>Labeoninae</taxon>
        <taxon>Labeonini</taxon>
        <taxon>Cirrhinus</taxon>
    </lineage>
</organism>
<evidence type="ECO:0000313" key="3">
    <source>
        <dbReference type="Proteomes" id="UP001529510"/>
    </source>
</evidence>
<protein>
    <submittedName>
        <fullName evidence="2">Uncharacterized protein</fullName>
    </submittedName>
</protein>
<keyword evidence="3" id="KW-1185">Reference proteome</keyword>
<dbReference type="Proteomes" id="UP001529510">
    <property type="component" value="Unassembled WGS sequence"/>
</dbReference>
<evidence type="ECO:0000313" key="2">
    <source>
        <dbReference type="EMBL" id="KAL0199959.1"/>
    </source>
</evidence>
<feature type="non-terminal residue" evidence="2">
    <location>
        <position position="1"/>
    </location>
</feature>
<dbReference type="AlphaFoldDB" id="A0ABD0RNC4"/>
<name>A0ABD0RNC4_CIRMR</name>
<reference evidence="2 3" key="1">
    <citation type="submission" date="2024-05" db="EMBL/GenBank/DDBJ databases">
        <title>Genome sequencing and assembly of Indian major carp, Cirrhinus mrigala (Hamilton, 1822).</title>
        <authorList>
            <person name="Mohindra V."/>
            <person name="Chowdhury L.M."/>
            <person name="Lal K."/>
            <person name="Jena J.K."/>
        </authorList>
    </citation>
    <scope>NUCLEOTIDE SEQUENCE [LARGE SCALE GENOMIC DNA]</scope>
    <source>
        <strain evidence="2">CM1030</strain>
        <tissue evidence="2">Blood</tissue>
    </source>
</reference>
<accession>A0ABD0RNC4</accession>
<feature type="non-terminal residue" evidence="2">
    <location>
        <position position="59"/>
    </location>
</feature>
<feature type="compositionally biased region" description="Pro residues" evidence="1">
    <location>
        <begin position="19"/>
        <end position="29"/>
    </location>
</feature>